<dbReference type="Pfam" id="PF07287">
    <property type="entry name" value="AtuA"/>
    <property type="match status" value="1"/>
</dbReference>
<keyword evidence="4" id="KW-1185">Reference proteome</keyword>
<feature type="non-terminal residue" evidence="2">
    <location>
        <position position="146"/>
    </location>
</feature>
<evidence type="ECO:0000313" key="3">
    <source>
        <dbReference type="EMBL" id="PYC46280.1"/>
    </source>
</evidence>
<proteinExistence type="predicted"/>
<dbReference type="RefSeq" id="WP_162617263.1">
    <property type="nucleotide sequence ID" value="NZ_KZ826501.1"/>
</dbReference>
<accession>A0A2V4N8C0</accession>
<reference evidence="2 4" key="1">
    <citation type="submission" date="2018-05" db="EMBL/GenBank/DDBJ databases">
        <title>Oceanovita maritima gen. nov., sp. nov., a marine bacterium in the family Rhodobacteraceae isolated from surface seawater of Lundu port Xiamen, China.</title>
        <authorList>
            <person name="Hetharua B.H."/>
            <person name="Min D."/>
            <person name="Liao H."/>
            <person name="Tian Y."/>
        </authorList>
    </citation>
    <scope>NUCLEOTIDE SEQUENCE [LARGE SCALE GENOMIC DNA]</scope>
    <source>
        <strain evidence="2 4">FSX-11</strain>
    </source>
</reference>
<dbReference type="Proteomes" id="UP000248012">
    <property type="component" value="Unassembled WGS sequence"/>
</dbReference>
<evidence type="ECO:0000259" key="1">
    <source>
        <dbReference type="Pfam" id="PF07287"/>
    </source>
</evidence>
<feature type="domain" description="Acyclic terpene utilisation N-terminal" evidence="1">
    <location>
        <begin position="6"/>
        <end position="133"/>
    </location>
</feature>
<dbReference type="PANTHER" id="PTHR47708:SF2">
    <property type="entry name" value="SI:CH73-132F6.5"/>
    <property type="match status" value="1"/>
</dbReference>
<name>A0A2V4N8C0_9RHOB</name>
<dbReference type="PANTHER" id="PTHR47708">
    <property type="match status" value="1"/>
</dbReference>
<comment type="caution">
    <text evidence="2">The sequence shown here is derived from an EMBL/GenBank/DDBJ whole genome shotgun (WGS) entry which is preliminary data.</text>
</comment>
<evidence type="ECO:0000313" key="4">
    <source>
        <dbReference type="Proteomes" id="UP000248012"/>
    </source>
</evidence>
<gene>
    <name evidence="3" type="ORF">DI396_16330</name>
    <name evidence="2" type="ORF">DI396_16365</name>
</gene>
<sequence length="146" mass="15420">MSDGKLRIGCASGFWGDTPEAVGQLVTKGEIDYLVFDYLAEVTMSLMARARAKTPEAGYAPDFVKALVPWLSEIKSKGMKVVANAGGVNPRGCRDALAKAAAEAGIDLSIGVVLGDDLSAQADDIRASGQTEMFSGVEFPDDIWSM</sequence>
<dbReference type="EMBL" id="QFVT01000022">
    <property type="protein sequence ID" value="PYC46280.1"/>
    <property type="molecule type" value="Genomic_DNA"/>
</dbReference>
<dbReference type="EMBL" id="QFVT01000027">
    <property type="protein sequence ID" value="PYC46273.1"/>
    <property type="molecule type" value="Genomic_DNA"/>
</dbReference>
<dbReference type="InterPro" id="IPR010839">
    <property type="entry name" value="AtuA_N"/>
</dbReference>
<protein>
    <submittedName>
        <fullName evidence="2">Terpene utilization protein AtuA</fullName>
    </submittedName>
</protein>
<evidence type="ECO:0000313" key="2">
    <source>
        <dbReference type="EMBL" id="PYC46273.1"/>
    </source>
</evidence>
<organism evidence="2 4">
    <name type="scientific">Litorivita pollutaquae</name>
    <dbReference type="NCBI Taxonomy" id="2200892"/>
    <lineage>
        <taxon>Bacteria</taxon>
        <taxon>Pseudomonadati</taxon>
        <taxon>Pseudomonadota</taxon>
        <taxon>Alphaproteobacteria</taxon>
        <taxon>Rhodobacterales</taxon>
        <taxon>Paracoccaceae</taxon>
        <taxon>Litorivita</taxon>
    </lineage>
</organism>
<dbReference type="AlphaFoldDB" id="A0A2V4N8C0"/>